<dbReference type="GO" id="GO:0016740">
    <property type="term" value="F:transferase activity"/>
    <property type="evidence" value="ECO:0007669"/>
    <property type="project" value="UniProtKB-KW"/>
</dbReference>
<proteinExistence type="predicted"/>
<dbReference type="CDD" id="cd04186">
    <property type="entry name" value="GT_2_like_c"/>
    <property type="match status" value="1"/>
</dbReference>
<dbReference type="InterPro" id="IPR029044">
    <property type="entry name" value="Nucleotide-diphossugar_trans"/>
</dbReference>
<protein>
    <submittedName>
        <fullName evidence="2">Glycosyl transferase</fullName>
    </submittedName>
</protein>
<name>A0A160TX46_9ZZZZ</name>
<keyword evidence="2" id="KW-0808">Transferase</keyword>
<accession>A0A160TX46</accession>
<dbReference type="PANTHER" id="PTHR43179:SF11">
    <property type="entry name" value="GLYCOSYL TRANSFERASE"/>
    <property type="match status" value="1"/>
</dbReference>
<sequence>MGRTIVIGMTESISPASAAPKPFKSSAISFSVIIVNYNGGAYLQAAVDSLKTQTLQDFELIVIDNASTDGSPDTLDLSGIAQARLIKNSDNVGFAVANNQAANLARGQWLVLLNPDATASANWLEKLQAASRRYAGCHVFASTQYCLDDPDMLDGAGDAYLIFGIPWRGGFGHPASKLPDTGFCFSPCGAAAMYDRELFLRIGGFDERFFCYCEDVDIGFRLQLEGEPCVFLKDAVVHHAGSAISGRHSAFSSYHGTRNRIWTYAKNMPTPLLVLTAPVHLVLSVYLIFRSAMIGCFKPTLRGTWHGVRDLPAILSDPRWRVRKRKRSMMDLLRTMTWNPLRMNQRLPHVRPLPSDADQPLIAREAH</sequence>
<dbReference type="AlphaFoldDB" id="A0A160TX46"/>
<dbReference type="SUPFAM" id="SSF53448">
    <property type="entry name" value="Nucleotide-diphospho-sugar transferases"/>
    <property type="match status" value="1"/>
</dbReference>
<dbReference type="Pfam" id="PF00535">
    <property type="entry name" value="Glycos_transf_2"/>
    <property type="match status" value="1"/>
</dbReference>
<reference evidence="2" key="1">
    <citation type="submission" date="2015-10" db="EMBL/GenBank/DDBJ databases">
        <authorList>
            <person name="Gilbert D.G."/>
        </authorList>
    </citation>
    <scope>NUCLEOTIDE SEQUENCE</scope>
</reference>
<evidence type="ECO:0000313" key="2">
    <source>
        <dbReference type="EMBL" id="CUS56075.1"/>
    </source>
</evidence>
<evidence type="ECO:0000259" key="1">
    <source>
        <dbReference type="Pfam" id="PF00535"/>
    </source>
</evidence>
<feature type="domain" description="Glycosyltransferase 2-like" evidence="1">
    <location>
        <begin position="31"/>
        <end position="199"/>
    </location>
</feature>
<dbReference type="InterPro" id="IPR001173">
    <property type="entry name" value="Glyco_trans_2-like"/>
</dbReference>
<dbReference type="Gene3D" id="3.90.550.10">
    <property type="entry name" value="Spore Coat Polysaccharide Biosynthesis Protein SpsA, Chain A"/>
    <property type="match status" value="1"/>
</dbReference>
<gene>
    <name evidence="2" type="ORF">MGWOODY_Hyp2533</name>
</gene>
<dbReference type="PANTHER" id="PTHR43179">
    <property type="entry name" value="RHAMNOSYLTRANSFERASE WBBL"/>
    <property type="match status" value="1"/>
</dbReference>
<dbReference type="EMBL" id="CZQD01000018">
    <property type="protein sequence ID" value="CUS56075.1"/>
    <property type="molecule type" value="Genomic_DNA"/>
</dbReference>
<organism evidence="2">
    <name type="scientific">hydrothermal vent metagenome</name>
    <dbReference type="NCBI Taxonomy" id="652676"/>
    <lineage>
        <taxon>unclassified sequences</taxon>
        <taxon>metagenomes</taxon>
        <taxon>ecological metagenomes</taxon>
    </lineage>
</organism>